<evidence type="ECO:0000259" key="17">
    <source>
        <dbReference type="Pfam" id="PF00905"/>
    </source>
</evidence>
<evidence type="ECO:0000256" key="10">
    <source>
        <dbReference type="ARBA" id="ARBA00022984"/>
    </source>
</evidence>
<dbReference type="InterPro" id="IPR012338">
    <property type="entry name" value="Beta-lactam/transpept-like"/>
</dbReference>
<dbReference type="GO" id="GO:0008658">
    <property type="term" value="F:penicillin binding"/>
    <property type="evidence" value="ECO:0007669"/>
    <property type="project" value="InterPro"/>
</dbReference>
<dbReference type="GO" id="GO:0071555">
    <property type="term" value="P:cell wall organization"/>
    <property type="evidence" value="ECO:0007669"/>
    <property type="project" value="UniProtKB-KW"/>
</dbReference>
<dbReference type="PANTHER" id="PTHR30627">
    <property type="entry name" value="PEPTIDOGLYCAN D,D-TRANSPEPTIDASE"/>
    <property type="match status" value="1"/>
</dbReference>
<dbReference type="InterPro" id="IPR037532">
    <property type="entry name" value="FtsI_transpept"/>
</dbReference>
<dbReference type="GO" id="GO:0008955">
    <property type="term" value="F:peptidoglycan glycosyltransferase activity"/>
    <property type="evidence" value="ECO:0007669"/>
    <property type="project" value="InterPro"/>
</dbReference>
<evidence type="ECO:0000256" key="13">
    <source>
        <dbReference type="ARBA" id="ARBA00023210"/>
    </source>
</evidence>
<evidence type="ECO:0000256" key="15">
    <source>
        <dbReference type="ARBA" id="ARBA00023316"/>
    </source>
</evidence>
<dbReference type="AlphaFoldDB" id="A0A4R3JW32"/>
<name>A0A4R3JW32_9PROT</name>
<evidence type="ECO:0000256" key="9">
    <source>
        <dbReference type="ARBA" id="ARBA00022960"/>
    </source>
</evidence>
<comment type="similarity">
    <text evidence="16">Belongs to the transpeptidase family. FtsI subfamily.</text>
</comment>
<evidence type="ECO:0000256" key="2">
    <source>
        <dbReference type="ARBA" id="ARBA00022475"/>
    </source>
</evidence>
<keyword evidence="11 16" id="KW-1133">Transmembrane helix</keyword>
<dbReference type="InterPro" id="IPR050515">
    <property type="entry name" value="Beta-lactam/transpept"/>
</dbReference>
<keyword evidence="2 16" id="KW-1003">Cell membrane</keyword>
<dbReference type="GO" id="GO:0009252">
    <property type="term" value="P:peptidoglycan biosynthetic process"/>
    <property type="evidence" value="ECO:0007669"/>
    <property type="project" value="UniProtKB-UniRule"/>
</dbReference>
<evidence type="ECO:0000256" key="12">
    <source>
        <dbReference type="ARBA" id="ARBA00023136"/>
    </source>
</evidence>
<keyword evidence="7 16" id="KW-0812">Transmembrane</keyword>
<keyword evidence="20" id="KW-1185">Reference proteome</keyword>
<comment type="subcellular location">
    <subcellularLocation>
        <location evidence="1">Membrane</location>
    </subcellularLocation>
</comment>
<accession>A0A4R3JW32</accession>
<dbReference type="SUPFAM" id="SSF56519">
    <property type="entry name" value="Penicillin binding protein dimerisation domain"/>
    <property type="match status" value="1"/>
</dbReference>
<evidence type="ECO:0000313" key="20">
    <source>
        <dbReference type="Proteomes" id="UP000295135"/>
    </source>
</evidence>
<proteinExistence type="inferred from homology"/>
<organism evidence="19 20">
    <name type="scientific">Sulfuritortus calidifontis</name>
    <dbReference type="NCBI Taxonomy" id="1914471"/>
    <lineage>
        <taxon>Bacteria</taxon>
        <taxon>Pseudomonadati</taxon>
        <taxon>Pseudomonadota</taxon>
        <taxon>Betaproteobacteria</taxon>
        <taxon>Nitrosomonadales</taxon>
        <taxon>Thiobacillaceae</taxon>
        <taxon>Sulfuritortus</taxon>
    </lineage>
</organism>
<dbReference type="GO" id="GO:0009002">
    <property type="term" value="F:serine-type D-Ala-D-Ala carboxypeptidase activity"/>
    <property type="evidence" value="ECO:0007669"/>
    <property type="project" value="UniProtKB-UniRule"/>
</dbReference>
<dbReference type="Gene3D" id="3.30.450.330">
    <property type="match status" value="1"/>
</dbReference>
<evidence type="ECO:0000256" key="16">
    <source>
        <dbReference type="HAMAP-Rule" id="MF_02080"/>
    </source>
</evidence>
<feature type="active site" description="Acyl-ester intermediate" evidence="16">
    <location>
        <position position="296"/>
    </location>
</feature>
<feature type="domain" description="Penicillin-binding protein transpeptidase" evidence="17">
    <location>
        <begin position="249"/>
        <end position="545"/>
    </location>
</feature>
<dbReference type="GO" id="GO:0008360">
    <property type="term" value="P:regulation of cell shape"/>
    <property type="evidence" value="ECO:0007669"/>
    <property type="project" value="UniProtKB-KW"/>
</dbReference>
<dbReference type="SUPFAM" id="SSF56601">
    <property type="entry name" value="beta-lactamase/transpeptidase-like"/>
    <property type="match status" value="1"/>
</dbReference>
<evidence type="ECO:0000256" key="4">
    <source>
        <dbReference type="ARBA" id="ARBA00022618"/>
    </source>
</evidence>
<evidence type="ECO:0000313" key="19">
    <source>
        <dbReference type="EMBL" id="TCS71041.1"/>
    </source>
</evidence>
<keyword evidence="3 16" id="KW-0997">Cell inner membrane</keyword>
<keyword evidence="15 16" id="KW-0961">Cell wall biogenesis/degradation</keyword>
<reference evidence="19 20" key="1">
    <citation type="submission" date="2019-03" db="EMBL/GenBank/DDBJ databases">
        <title>Genomic Encyclopedia of Type Strains, Phase IV (KMG-IV): sequencing the most valuable type-strain genomes for metagenomic binning, comparative biology and taxonomic classification.</title>
        <authorList>
            <person name="Goeker M."/>
        </authorList>
    </citation>
    <scope>NUCLEOTIDE SEQUENCE [LARGE SCALE GENOMIC DNA]</scope>
    <source>
        <strain evidence="19 20">DSM 103923</strain>
    </source>
</reference>
<dbReference type="GO" id="GO:0005886">
    <property type="term" value="C:plasma membrane"/>
    <property type="evidence" value="ECO:0007669"/>
    <property type="project" value="UniProtKB-UniRule"/>
</dbReference>
<dbReference type="GO" id="GO:0000917">
    <property type="term" value="P:division septum assembly"/>
    <property type="evidence" value="ECO:0007669"/>
    <property type="project" value="UniProtKB-KW"/>
</dbReference>
<keyword evidence="9 16" id="KW-0133">Cell shape</keyword>
<evidence type="ECO:0000256" key="8">
    <source>
        <dbReference type="ARBA" id="ARBA00022801"/>
    </source>
</evidence>
<keyword evidence="8 16" id="KW-0378">Hydrolase</keyword>
<evidence type="ECO:0000256" key="7">
    <source>
        <dbReference type="ARBA" id="ARBA00022692"/>
    </source>
</evidence>
<dbReference type="UniPathway" id="UPA00219"/>
<dbReference type="Proteomes" id="UP000295135">
    <property type="component" value="Unassembled WGS sequence"/>
</dbReference>
<dbReference type="Pfam" id="PF03717">
    <property type="entry name" value="PBP_dimer"/>
    <property type="match status" value="1"/>
</dbReference>
<evidence type="ECO:0000256" key="14">
    <source>
        <dbReference type="ARBA" id="ARBA00023306"/>
    </source>
</evidence>
<keyword evidence="5 16" id="KW-0121">Carboxypeptidase</keyword>
<keyword evidence="13 16" id="KW-0717">Septation</keyword>
<dbReference type="EMBL" id="SLZY01000012">
    <property type="protein sequence ID" value="TCS71041.1"/>
    <property type="molecule type" value="Genomic_DNA"/>
</dbReference>
<comment type="function">
    <text evidence="16">Catalyzes cross-linking of the peptidoglycan cell wall at the division septum.</text>
</comment>
<gene>
    <name evidence="16" type="primary">ftsI</name>
    <name evidence="19" type="ORF">EDC61_11257</name>
</gene>
<evidence type="ECO:0000256" key="1">
    <source>
        <dbReference type="ARBA" id="ARBA00004370"/>
    </source>
</evidence>
<comment type="caution">
    <text evidence="19">The sequence shown here is derived from an EMBL/GenBank/DDBJ whole genome shotgun (WGS) entry which is preliminary data.</text>
</comment>
<comment type="pathway">
    <text evidence="16">Cell wall biogenesis; peptidoglycan biosynthesis.</text>
</comment>
<dbReference type="InterPro" id="IPR005311">
    <property type="entry name" value="PBP_dimer"/>
</dbReference>
<dbReference type="RefSeq" id="WP_126463597.1">
    <property type="nucleotide sequence ID" value="NZ_AP018721.1"/>
</dbReference>
<dbReference type="OrthoDB" id="9789078at2"/>
<dbReference type="InterPro" id="IPR036138">
    <property type="entry name" value="PBP_dimer_sf"/>
</dbReference>
<dbReference type="GO" id="GO:0006508">
    <property type="term" value="P:proteolysis"/>
    <property type="evidence" value="ECO:0007669"/>
    <property type="project" value="UniProtKB-KW"/>
</dbReference>
<dbReference type="InterPro" id="IPR001460">
    <property type="entry name" value="PCN-bd_Tpept"/>
</dbReference>
<dbReference type="EC" id="3.4.16.4" evidence="16"/>
<evidence type="ECO:0000259" key="18">
    <source>
        <dbReference type="Pfam" id="PF03717"/>
    </source>
</evidence>
<evidence type="ECO:0000256" key="6">
    <source>
        <dbReference type="ARBA" id="ARBA00022670"/>
    </source>
</evidence>
<keyword evidence="10 16" id="KW-0573">Peptidoglycan synthesis</keyword>
<dbReference type="HAMAP" id="MF_02080">
    <property type="entry name" value="FtsI_transpept"/>
    <property type="match status" value="1"/>
</dbReference>
<comment type="catalytic activity">
    <reaction evidence="16">
        <text>Preferential cleavage: (Ac)2-L-Lys-D-Ala-|-D-Ala. Also transpeptidation of peptidyl-alanyl moieties that are N-acyl substituents of D-alanine.</text>
        <dbReference type="EC" id="3.4.16.4"/>
    </reaction>
</comment>
<dbReference type="Gene3D" id="3.90.1310.10">
    <property type="entry name" value="Penicillin-binding protein 2a (Domain 2)"/>
    <property type="match status" value="1"/>
</dbReference>
<evidence type="ECO:0000256" key="5">
    <source>
        <dbReference type="ARBA" id="ARBA00022645"/>
    </source>
</evidence>
<sequence length="577" mass="62660">MSRRVNPLLRLDLQRWRMRLMLGVLFAGYAALSARAMYLQGWQDDFLQEKGEARINRLLPVPAYRGMITDRRGEPLAISTPVESVWLNPREAEATPEQIAALAGLLELETAALKKIFQDKGKSFVYLRRQLPPDVAASVLALQIKGLYSKPEYRRYYPSGEVVAHVLGLTSVEDKGIEGAELVYEKWLAGEPGLKRVARDRRGNVVEVLESLKLPRPGQDIALSINLQIQYLAYRELAAAVQQSKARAGAVVVLDAKTGEILALANLPSYNPNNRATMTTERARNRAVTDAFEPGSTMKPLLVASALEAGVVRPETRIDTGAGYLTIGDKTIKDVHPKGNLTVAEAIQVSSNVATAKIALDMRSEDYWRVLNRAGFGAPPYSGLPGETSGRLRPYDSWRPIEKATMAFGHGISVSVLQLAHAYTIFANDGWMPPLTITRRREAAVGQRIVSERTAREVRDMLELVTQDGGTAPQARVIGYRVAGKTGTAHKLIGGSYAPDKYLASFVGMAPASDPRLVIAVVVDEPSGGAYYGGQIAGPVFSRVMAGALRLMAVPPDAPMEAWTGPSVVAPVVAEGV</sequence>
<protein>
    <recommendedName>
        <fullName evidence="16">Peptidoglycan D,D-transpeptidase FtsI</fullName>
        <ecNumber evidence="16">3.4.16.4</ecNumber>
    </recommendedName>
    <alternativeName>
        <fullName evidence="16">Penicillin-binding protein 3</fullName>
        <shortName evidence="16">PBP-3</shortName>
    </alternativeName>
</protein>
<evidence type="ECO:0000256" key="11">
    <source>
        <dbReference type="ARBA" id="ARBA00022989"/>
    </source>
</evidence>
<dbReference type="Gene3D" id="3.40.710.10">
    <property type="entry name" value="DD-peptidase/beta-lactamase superfamily"/>
    <property type="match status" value="1"/>
</dbReference>
<feature type="domain" description="Penicillin-binding protein dimerisation" evidence="18">
    <location>
        <begin position="61"/>
        <end position="209"/>
    </location>
</feature>
<keyword evidence="12 16" id="KW-0472">Membrane</keyword>
<keyword evidence="4 16" id="KW-0132">Cell division</keyword>
<dbReference type="PANTHER" id="PTHR30627:SF1">
    <property type="entry name" value="PEPTIDOGLYCAN D,D-TRANSPEPTIDASE FTSI"/>
    <property type="match status" value="1"/>
</dbReference>
<dbReference type="Pfam" id="PF00905">
    <property type="entry name" value="Transpeptidase"/>
    <property type="match status" value="1"/>
</dbReference>
<dbReference type="GO" id="GO:0043093">
    <property type="term" value="P:FtsZ-dependent cytokinesis"/>
    <property type="evidence" value="ECO:0007669"/>
    <property type="project" value="UniProtKB-UniRule"/>
</dbReference>
<evidence type="ECO:0000256" key="3">
    <source>
        <dbReference type="ARBA" id="ARBA00022519"/>
    </source>
</evidence>
<keyword evidence="6 16" id="KW-0645">Protease</keyword>
<keyword evidence="14 16" id="KW-0131">Cell cycle</keyword>